<feature type="binding site" evidence="8">
    <location>
        <position position="65"/>
    </location>
    <ligand>
        <name>FMN</name>
        <dbReference type="ChEBI" id="CHEBI:58210"/>
        <note>ligand shared between dimeric partners</note>
    </ligand>
</feature>
<dbReference type="Gene3D" id="3.40.109.10">
    <property type="entry name" value="NADH Oxidase"/>
    <property type="match status" value="1"/>
</dbReference>
<accession>A0A2A4FQC2</accession>
<comment type="similarity">
    <text evidence="1 7">Belongs to the nitroreductase family.</text>
</comment>
<evidence type="ECO:0000256" key="9">
    <source>
        <dbReference type="SAM" id="MobiDB-lite"/>
    </source>
</evidence>
<proteinExistence type="inferred from homology"/>
<keyword evidence="3 7" id="KW-0288">FMN</keyword>
<evidence type="ECO:0000256" key="8">
    <source>
        <dbReference type="PIRSR" id="PIRSR000232-1"/>
    </source>
</evidence>
<dbReference type="CDD" id="cd02135">
    <property type="entry name" value="YdjA-like"/>
    <property type="match status" value="1"/>
</dbReference>
<feature type="binding site" description="in other chain" evidence="8">
    <location>
        <begin position="36"/>
        <end position="38"/>
    </location>
    <ligand>
        <name>FMN</name>
        <dbReference type="ChEBI" id="CHEBI:58210"/>
        <note>ligand shared between dimeric partners</note>
    </ligand>
</feature>
<dbReference type="EC" id="1.-.-.-" evidence="7"/>
<dbReference type="SUPFAM" id="SSF55469">
    <property type="entry name" value="FMN-dependent nitroreductase-like"/>
    <property type="match status" value="1"/>
</dbReference>
<dbReference type="OrthoDB" id="9804207at2"/>
<keyword evidence="5 7" id="KW-0560">Oxidoreductase</keyword>
<reference evidence="11 12" key="1">
    <citation type="submission" date="2017-09" db="EMBL/GenBank/DDBJ databases">
        <title>The Catabolism of 3,6-Dichlorosalicylic acid is Initiated by the Cytochrome P450 Monooxygenase DsmABC in Rhizorhabdus dicambivorans Ndbn-20.</title>
        <authorList>
            <person name="Na L."/>
        </authorList>
    </citation>
    <scope>NUCLEOTIDE SEQUENCE [LARGE SCALE GENOMIC DNA]</scope>
    <source>
        <strain evidence="11 12">Ndbn-20m</strain>
    </source>
</reference>
<evidence type="ECO:0000256" key="6">
    <source>
        <dbReference type="ARBA" id="ARBA00023027"/>
    </source>
</evidence>
<dbReference type="GO" id="GO:0016491">
    <property type="term" value="F:oxidoreductase activity"/>
    <property type="evidence" value="ECO:0007669"/>
    <property type="project" value="UniProtKB-UniRule"/>
</dbReference>
<dbReference type="Proteomes" id="UP000218934">
    <property type="component" value="Unassembled WGS sequence"/>
</dbReference>
<keyword evidence="12" id="KW-1185">Reference proteome</keyword>
<dbReference type="RefSeq" id="WP_083215975.1">
    <property type="nucleotide sequence ID" value="NZ_CP023449.1"/>
</dbReference>
<dbReference type="InterPro" id="IPR029479">
    <property type="entry name" value="Nitroreductase"/>
</dbReference>
<dbReference type="EMBL" id="NWUF01000029">
    <property type="protein sequence ID" value="PCE40377.1"/>
    <property type="molecule type" value="Genomic_DNA"/>
</dbReference>
<dbReference type="PIRSF" id="PIRSF000232">
    <property type="entry name" value="YdjA"/>
    <property type="match status" value="1"/>
</dbReference>
<feature type="domain" description="Nitroreductase" evidence="10">
    <location>
        <begin position="44"/>
        <end position="189"/>
    </location>
</feature>
<sequence length="211" mass="22490">MAARQILSESQDREDSLNIDTPSSAPATLIDLLTTRASAIKLVEPGPSEEQLASILKAAVSAADHGRLRPWRFVVIRGDGRRRFGDLLARVQQDADPAASETQLESARAKAMRAPVIIALLCEADPASKVPVIEQQFAAAAAGAHLMLSAKALGFGSNWKTGSAAYHPIVREGLGCGRDGSIIGFFYIGTEPKPSPLARAPIESVVRHWSD</sequence>
<comment type="caution">
    <text evidence="11">The sequence shown here is derived from an EMBL/GenBank/DDBJ whole genome shotgun (WGS) entry which is preliminary data.</text>
</comment>
<organism evidence="11 12">
    <name type="scientific">Rhizorhabdus dicambivorans</name>
    <dbReference type="NCBI Taxonomy" id="1850238"/>
    <lineage>
        <taxon>Bacteria</taxon>
        <taxon>Pseudomonadati</taxon>
        <taxon>Pseudomonadota</taxon>
        <taxon>Alphaproteobacteria</taxon>
        <taxon>Sphingomonadales</taxon>
        <taxon>Sphingomonadaceae</taxon>
        <taxon>Rhizorhabdus</taxon>
    </lineage>
</organism>
<name>A0A2A4FQC2_9SPHN</name>
<gene>
    <name evidence="11" type="ORF">COO09_20565</name>
</gene>
<evidence type="ECO:0000256" key="5">
    <source>
        <dbReference type="ARBA" id="ARBA00023002"/>
    </source>
</evidence>
<evidence type="ECO:0000313" key="11">
    <source>
        <dbReference type="EMBL" id="PCE40377.1"/>
    </source>
</evidence>
<dbReference type="PANTHER" id="PTHR43821:SF1">
    <property type="entry name" value="NAD(P)H NITROREDUCTASE YDJA-RELATED"/>
    <property type="match status" value="1"/>
</dbReference>
<feature type="binding site" description="in other chain" evidence="8">
    <location>
        <begin position="159"/>
        <end position="161"/>
    </location>
    <ligand>
        <name>FMN</name>
        <dbReference type="ChEBI" id="CHEBI:58210"/>
        <note>ligand shared between dimeric partners</note>
    </ligand>
</feature>
<dbReference type="KEGG" id="rdi:CMV14_19880"/>
<evidence type="ECO:0000256" key="2">
    <source>
        <dbReference type="ARBA" id="ARBA00022630"/>
    </source>
</evidence>
<dbReference type="InterPro" id="IPR000415">
    <property type="entry name" value="Nitroreductase-like"/>
</dbReference>
<dbReference type="PANTHER" id="PTHR43821">
    <property type="entry name" value="NAD(P)H NITROREDUCTASE YDJA-RELATED"/>
    <property type="match status" value="1"/>
</dbReference>
<dbReference type="InterPro" id="IPR052530">
    <property type="entry name" value="NAD(P)H_nitroreductase"/>
</dbReference>
<evidence type="ECO:0000313" key="12">
    <source>
        <dbReference type="Proteomes" id="UP000218934"/>
    </source>
</evidence>
<evidence type="ECO:0000256" key="1">
    <source>
        <dbReference type="ARBA" id="ARBA00007118"/>
    </source>
</evidence>
<keyword evidence="2 7" id="KW-0285">Flavoprotein</keyword>
<dbReference type="AlphaFoldDB" id="A0A2A4FQC2"/>
<keyword evidence="6 7" id="KW-0520">NAD</keyword>
<dbReference type="InterPro" id="IPR026021">
    <property type="entry name" value="YdjA-like"/>
</dbReference>
<dbReference type="Pfam" id="PF00881">
    <property type="entry name" value="Nitroreductase"/>
    <property type="match status" value="1"/>
</dbReference>
<evidence type="ECO:0000259" key="10">
    <source>
        <dbReference type="Pfam" id="PF00881"/>
    </source>
</evidence>
<evidence type="ECO:0000256" key="3">
    <source>
        <dbReference type="ARBA" id="ARBA00022643"/>
    </source>
</evidence>
<keyword evidence="4 7" id="KW-0521">NADP</keyword>
<evidence type="ECO:0000256" key="4">
    <source>
        <dbReference type="ARBA" id="ARBA00022857"/>
    </source>
</evidence>
<comment type="cofactor">
    <cofactor evidence="8">
        <name>FMN</name>
        <dbReference type="ChEBI" id="CHEBI:58210"/>
    </cofactor>
    <text evidence="8">Binds 1 FMN per subunit.</text>
</comment>
<protein>
    <recommendedName>
        <fullName evidence="7">Putative NAD(P)H nitroreductase</fullName>
        <ecNumber evidence="7">1.-.-.-</ecNumber>
    </recommendedName>
</protein>
<feature type="region of interest" description="Disordered" evidence="9">
    <location>
        <begin position="1"/>
        <end position="22"/>
    </location>
</feature>
<evidence type="ECO:0000256" key="7">
    <source>
        <dbReference type="PIRNR" id="PIRNR000232"/>
    </source>
</evidence>